<sequence length="130" mass="14710">MKKYLLIVLVLYLIVVAFKCESDDGLVTQEDEQTELSILKTEIETLANTSICNETTTCKFIAFGDKPCGGPWSYLLYSTSINTNELENLVEVYNKKEKEYNTKWGVMSNCAIVTMPTNVECENNHCVAVY</sequence>
<dbReference type="EMBL" id="BAABCA010000003">
    <property type="protein sequence ID" value="GAA4235533.1"/>
    <property type="molecule type" value="Genomic_DNA"/>
</dbReference>
<proteinExistence type="predicted"/>
<evidence type="ECO:0000313" key="1">
    <source>
        <dbReference type="EMBL" id="GAA4235533.1"/>
    </source>
</evidence>
<protein>
    <submittedName>
        <fullName evidence="1">Uncharacterized protein</fullName>
    </submittedName>
</protein>
<accession>A0ABP8C8E7</accession>
<comment type="caution">
    <text evidence="1">The sequence shown here is derived from an EMBL/GenBank/DDBJ whole genome shotgun (WGS) entry which is preliminary data.</text>
</comment>
<evidence type="ECO:0000313" key="2">
    <source>
        <dbReference type="Proteomes" id="UP001501496"/>
    </source>
</evidence>
<keyword evidence="2" id="KW-1185">Reference proteome</keyword>
<reference evidence="2" key="1">
    <citation type="journal article" date="2019" name="Int. J. Syst. Evol. Microbiol.">
        <title>The Global Catalogue of Microorganisms (GCM) 10K type strain sequencing project: providing services to taxonomists for standard genome sequencing and annotation.</title>
        <authorList>
            <consortium name="The Broad Institute Genomics Platform"/>
            <consortium name="The Broad Institute Genome Sequencing Center for Infectious Disease"/>
            <person name="Wu L."/>
            <person name="Ma J."/>
        </authorList>
    </citation>
    <scope>NUCLEOTIDE SEQUENCE [LARGE SCALE GENOMIC DNA]</scope>
    <source>
        <strain evidence="2">JCM 17630</strain>
    </source>
</reference>
<dbReference type="RefSeq" id="WP_344787814.1">
    <property type="nucleotide sequence ID" value="NZ_BAABCA010000003.1"/>
</dbReference>
<organism evidence="1 2">
    <name type="scientific">Postechiella marina</name>
    <dbReference type="NCBI Taxonomy" id="943941"/>
    <lineage>
        <taxon>Bacteria</taxon>
        <taxon>Pseudomonadati</taxon>
        <taxon>Bacteroidota</taxon>
        <taxon>Flavobacteriia</taxon>
        <taxon>Flavobacteriales</taxon>
        <taxon>Flavobacteriaceae</taxon>
        <taxon>Postechiella</taxon>
    </lineage>
</organism>
<gene>
    <name evidence="1" type="ORF">GCM10022291_17700</name>
</gene>
<dbReference type="Proteomes" id="UP001501496">
    <property type="component" value="Unassembled WGS sequence"/>
</dbReference>
<name>A0ABP8C8E7_9FLAO</name>